<accession>A0A084GWK8</accession>
<dbReference type="Proteomes" id="UP000028549">
    <property type="component" value="Unassembled WGS sequence"/>
</dbReference>
<protein>
    <recommendedName>
        <fullName evidence="4">DUF1189 domain-containing protein</fullName>
    </recommendedName>
</protein>
<comment type="caution">
    <text evidence="2">The sequence shown here is derived from an EMBL/GenBank/DDBJ whole genome shotgun (WGS) entry which is preliminary data.</text>
</comment>
<feature type="transmembrane region" description="Helical" evidence="1">
    <location>
        <begin position="29"/>
        <end position="55"/>
    </location>
</feature>
<feature type="transmembrane region" description="Helical" evidence="1">
    <location>
        <begin position="224"/>
        <end position="245"/>
    </location>
</feature>
<keyword evidence="1" id="KW-1133">Transmembrane helix</keyword>
<feature type="transmembrane region" description="Helical" evidence="1">
    <location>
        <begin position="155"/>
        <end position="188"/>
    </location>
</feature>
<dbReference type="InterPro" id="IPR009574">
    <property type="entry name" value="DUF1189"/>
</dbReference>
<proteinExistence type="predicted"/>
<keyword evidence="3" id="KW-1185">Reference proteome</keyword>
<keyword evidence="1" id="KW-0472">Membrane</keyword>
<evidence type="ECO:0008006" key="4">
    <source>
        <dbReference type="Google" id="ProtNLM"/>
    </source>
</evidence>
<organism evidence="2 3">
    <name type="scientific">Metabacillus indicus</name>
    <name type="common">Bacillus indicus</name>
    <dbReference type="NCBI Taxonomy" id="246786"/>
    <lineage>
        <taxon>Bacteria</taxon>
        <taxon>Bacillati</taxon>
        <taxon>Bacillota</taxon>
        <taxon>Bacilli</taxon>
        <taxon>Bacillales</taxon>
        <taxon>Bacillaceae</taxon>
        <taxon>Metabacillus</taxon>
    </lineage>
</organism>
<dbReference type="EMBL" id="JNVC02000005">
    <property type="protein sequence ID" value="KEZ51720.1"/>
    <property type="molecule type" value="Genomic_DNA"/>
</dbReference>
<reference evidence="2 3" key="1">
    <citation type="journal article" date="2005" name="Int. J. Syst. Evol. Microbiol.">
        <title>Bacillus cibi sp. nov., isolated from jeotgal, a traditional Korean fermented seafood.</title>
        <authorList>
            <person name="Yoon J.H."/>
            <person name="Lee C.H."/>
            <person name="Oh T.K."/>
        </authorList>
    </citation>
    <scope>NUCLEOTIDE SEQUENCE [LARGE SCALE GENOMIC DNA]</scope>
    <source>
        <strain evidence="2 3">DSM 16189</strain>
    </source>
</reference>
<dbReference type="RefSeq" id="WP_035207172.1">
    <property type="nucleotide sequence ID" value="NZ_CP176757.1"/>
</dbReference>
<dbReference type="OrthoDB" id="1903376at2"/>
<evidence type="ECO:0000313" key="2">
    <source>
        <dbReference type="EMBL" id="KEZ51720.1"/>
    </source>
</evidence>
<keyword evidence="1" id="KW-0812">Transmembrane</keyword>
<dbReference type="Pfam" id="PF06691">
    <property type="entry name" value="DUF1189"/>
    <property type="match status" value="1"/>
</dbReference>
<name>A0A084GWK8_METID</name>
<dbReference type="AlphaFoldDB" id="A0A084GWK8"/>
<dbReference type="STRING" id="246786.GS18_0211405"/>
<evidence type="ECO:0000313" key="3">
    <source>
        <dbReference type="Proteomes" id="UP000028549"/>
    </source>
</evidence>
<gene>
    <name evidence="2" type="ORF">GS18_0211405</name>
</gene>
<sequence>MNIFKQLAKSTYSPKSISMFRFQGIGKTILYVFMLTILITLPMGIYMSSGISALLKGLDSTLREDLPEFTIEDGALVSDAKEPIELTKDDLFIVFDPTGSFTVQEIESKENAIGLLKNEFVYAFAGQSQSYDYSMLNTLSKADLLTYSSQFESVLPIVIGTVLLVFYLFTAASKFIEITFLAFVSILFKNSLQKKVNFKQLWVMAAYSITLASIFFMIMEFLQISVPSGIFINWFVNLVVMYLALKEIPGARKKTLD</sequence>
<feature type="transmembrane region" description="Helical" evidence="1">
    <location>
        <begin position="200"/>
        <end position="218"/>
    </location>
</feature>
<evidence type="ECO:0000256" key="1">
    <source>
        <dbReference type="SAM" id="Phobius"/>
    </source>
</evidence>